<evidence type="ECO:0000256" key="1">
    <source>
        <dbReference type="SAM" id="Coils"/>
    </source>
</evidence>
<keyword evidence="1" id="KW-0175">Coiled coil</keyword>
<organism evidence="3 4">
    <name type="scientific">Trichoderma lentiforme</name>
    <dbReference type="NCBI Taxonomy" id="1567552"/>
    <lineage>
        <taxon>Eukaryota</taxon>
        <taxon>Fungi</taxon>
        <taxon>Dikarya</taxon>
        <taxon>Ascomycota</taxon>
        <taxon>Pezizomycotina</taxon>
        <taxon>Sordariomycetes</taxon>
        <taxon>Hypocreomycetidae</taxon>
        <taxon>Hypocreales</taxon>
        <taxon>Hypocreaceae</taxon>
        <taxon>Trichoderma</taxon>
    </lineage>
</organism>
<name>A0A9P4X768_9HYPO</name>
<evidence type="ECO:0000256" key="2">
    <source>
        <dbReference type="SAM" id="MobiDB-lite"/>
    </source>
</evidence>
<gene>
    <name evidence="3" type="ORF">CFAM422_011311</name>
</gene>
<protein>
    <submittedName>
        <fullName evidence="3">Uncharacterized protein</fullName>
    </submittedName>
</protein>
<dbReference type="EMBL" id="QLNT01000023">
    <property type="protein sequence ID" value="KAF3060551.1"/>
    <property type="molecule type" value="Genomic_DNA"/>
</dbReference>
<accession>A0A9P4X768</accession>
<proteinExistence type="predicted"/>
<reference evidence="3 4" key="1">
    <citation type="submission" date="2018-06" db="EMBL/GenBank/DDBJ databases">
        <title>Genome analysis of cellulolytic fungus Trichoderma lentiforme CFAM-422.</title>
        <authorList>
            <person name="Steindorff A.S."/>
            <person name="Formighieri E.F."/>
            <person name="Midorikawa G.E.O."/>
            <person name="Tamietti M.S."/>
            <person name="Ramos E.Z."/>
            <person name="Silva A.S."/>
            <person name="Bon E.P.S."/>
            <person name="Mendes T.D."/>
            <person name="Damaso M.C.T."/>
            <person name="Favaro L.C.L."/>
        </authorList>
    </citation>
    <scope>NUCLEOTIDE SEQUENCE [LARGE SCALE GENOMIC DNA]</scope>
    <source>
        <strain evidence="3 4">CFAM-422</strain>
    </source>
</reference>
<evidence type="ECO:0000313" key="3">
    <source>
        <dbReference type="EMBL" id="KAF3060551.1"/>
    </source>
</evidence>
<sequence>MPPDSRRPAFPKNIHNDIDTTSYNYGDVGGIEGGDVESTVSDESENNEDDSRRFIISKDANHDTDDIIYNTSNTNGMEGDDDKLTVTDEIEINTGATLINCTYAIHSVTWDDTDGQTKGVYNPKSEFKLDIYTNTSANKAMFTLHSYINLKTSRRRSNKQNVYLLIPPERIKAITTEKTSPAARATASNTAIPQLYSLHFSLIQQPDFIGPQSGLPLSKSKTKAQLDLLQDLAIVTEFTIHLASSDTVTPKQQKDLKLLAAIFSPVNTENRPRSDSKRGNPATLYAGKGGKVINIDKGIARDEASPPPYHSATLDHPPVSSEYIKSHFFFLFALFSAELIVEEKRRRPDADDDYPSVTRISPFAQYFDALARQMNTRFDNLECSIKEHNTRVENLEHSIQEFNTRFDNLERSIRDVKDTIEDRYTDRTPCRWDTEERDGFVEVLTDLCDDHDVTFTMKSQGLIEEFVEELEKERDKMKEECEEITNRYRDEVHEAQEDIHATETRLKNARVRFDGSLILDY</sequence>
<evidence type="ECO:0000313" key="4">
    <source>
        <dbReference type="Proteomes" id="UP000801864"/>
    </source>
</evidence>
<dbReference type="Proteomes" id="UP000801864">
    <property type="component" value="Unassembled WGS sequence"/>
</dbReference>
<dbReference type="AlphaFoldDB" id="A0A9P4X768"/>
<keyword evidence="4" id="KW-1185">Reference proteome</keyword>
<dbReference type="Gene3D" id="1.20.5.2280">
    <property type="match status" value="1"/>
</dbReference>
<feature type="region of interest" description="Disordered" evidence="2">
    <location>
        <begin position="1"/>
        <end position="50"/>
    </location>
</feature>
<comment type="caution">
    <text evidence="3">The sequence shown here is derived from an EMBL/GenBank/DDBJ whole genome shotgun (WGS) entry which is preliminary data.</text>
</comment>
<feature type="coiled-coil region" evidence="1">
    <location>
        <begin position="371"/>
        <end position="419"/>
    </location>
</feature>
<feature type="coiled-coil region" evidence="1">
    <location>
        <begin position="463"/>
        <end position="512"/>
    </location>
</feature>